<dbReference type="EMBL" id="KV424142">
    <property type="protein sequence ID" value="KZT50827.1"/>
    <property type="molecule type" value="Genomic_DNA"/>
</dbReference>
<dbReference type="GO" id="GO:0004497">
    <property type="term" value="F:monooxygenase activity"/>
    <property type="evidence" value="ECO:0007669"/>
    <property type="project" value="InterPro"/>
</dbReference>
<dbReference type="GO" id="GO:0016705">
    <property type="term" value="F:oxidoreductase activity, acting on paired donors, with incorporation or reduction of molecular oxygen"/>
    <property type="evidence" value="ECO:0007669"/>
    <property type="project" value="InterPro"/>
</dbReference>
<proteinExistence type="inferred from homology"/>
<evidence type="ECO:0000256" key="4">
    <source>
        <dbReference type="ARBA" id="ARBA00023002"/>
    </source>
</evidence>
<sequence>MSLNMLSIQSDVAVTLLLACGLLVMALQFTGSASKTNVPILANDVFFGYKTAMKTLSSFTKLMIEGQARSIALEYTVGREVAYNPWHTSVIRKQMTQNLGTKFPEIYEEIVAAFQDELVLPDSGEWMPINAYSVILHVVCRASNRLFVGLPLCRDKEFTKISRDFTITVTRAGFLISCFPRFLRPLVARYISAAPRATREFGNYMVPVIEQRLRSEMELGDAWKEQKPIQFDFLQWMMDEAGEDRRDPKDLNQRMLGMNFTATHTSSMSFTHAFYWLAACPQYVPELRREVDEVVKTHGWTKDAINSMFKIDSFIKEAMRLTGLSASSMQRKSMKRLTLSDGTVVPAGGHVAINAWSVHHDPHLYPNPLEFDPFRFSRKVEEGDSVVKSAFTTASSDFLFWGGGSHVWISPGRYFASQELKAMLAYIVKNYDVKMPNNGVRPTDIWFAHTCVPDPKATVLFRKRVT</sequence>
<dbReference type="AlphaFoldDB" id="A0A165CHV7"/>
<dbReference type="Gene3D" id="1.10.630.10">
    <property type="entry name" value="Cytochrome P450"/>
    <property type="match status" value="1"/>
</dbReference>
<dbReference type="InterPro" id="IPR001128">
    <property type="entry name" value="Cyt_P450"/>
</dbReference>
<comment type="cofactor">
    <cofactor evidence="1">
        <name>heme</name>
        <dbReference type="ChEBI" id="CHEBI:30413"/>
    </cofactor>
</comment>
<comment type="similarity">
    <text evidence="2">Belongs to the cytochrome P450 family.</text>
</comment>
<dbReference type="Proteomes" id="UP000076842">
    <property type="component" value="Unassembled WGS sequence"/>
</dbReference>
<keyword evidence="4" id="KW-0560">Oxidoreductase</keyword>
<dbReference type="InterPro" id="IPR002401">
    <property type="entry name" value="Cyt_P450_E_grp-I"/>
</dbReference>
<evidence type="ECO:0000313" key="7">
    <source>
        <dbReference type="Proteomes" id="UP000076842"/>
    </source>
</evidence>
<dbReference type="OrthoDB" id="1844152at2759"/>
<evidence type="ECO:0000313" key="6">
    <source>
        <dbReference type="EMBL" id="KZT50827.1"/>
    </source>
</evidence>
<gene>
    <name evidence="6" type="ORF">CALCODRAFT_535370</name>
</gene>
<evidence type="ECO:0000256" key="5">
    <source>
        <dbReference type="ARBA" id="ARBA00023004"/>
    </source>
</evidence>
<name>A0A165CHV7_9BASI</name>
<dbReference type="STRING" id="1353952.A0A165CHV7"/>
<dbReference type="InParanoid" id="A0A165CHV7"/>
<keyword evidence="3" id="KW-0479">Metal-binding</keyword>
<dbReference type="InterPro" id="IPR036396">
    <property type="entry name" value="Cyt_P450_sf"/>
</dbReference>
<dbReference type="PRINTS" id="PR00463">
    <property type="entry name" value="EP450I"/>
</dbReference>
<evidence type="ECO:0000256" key="3">
    <source>
        <dbReference type="ARBA" id="ARBA00022723"/>
    </source>
</evidence>
<protein>
    <submittedName>
        <fullName evidence="6">Cytochrome P450</fullName>
    </submittedName>
</protein>
<dbReference type="PANTHER" id="PTHR46206">
    <property type="entry name" value="CYTOCHROME P450"/>
    <property type="match status" value="1"/>
</dbReference>
<accession>A0A165CHV7</accession>
<dbReference type="GO" id="GO:0020037">
    <property type="term" value="F:heme binding"/>
    <property type="evidence" value="ECO:0007669"/>
    <property type="project" value="InterPro"/>
</dbReference>
<evidence type="ECO:0000256" key="1">
    <source>
        <dbReference type="ARBA" id="ARBA00001971"/>
    </source>
</evidence>
<reference evidence="6 7" key="1">
    <citation type="journal article" date="2016" name="Mol. Biol. Evol.">
        <title>Comparative Genomics of Early-Diverging Mushroom-Forming Fungi Provides Insights into the Origins of Lignocellulose Decay Capabilities.</title>
        <authorList>
            <person name="Nagy L.G."/>
            <person name="Riley R."/>
            <person name="Tritt A."/>
            <person name="Adam C."/>
            <person name="Daum C."/>
            <person name="Floudas D."/>
            <person name="Sun H."/>
            <person name="Yadav J.S."/>
            <person name="Pangilinan J."/>
            <person name="Larsson K.H."/>
            <person name="Matsuura K."/>
            <person name="Barry K."/>
            <person name="Labutti K."/>
            <person name="Kuo R."/>
            <person name="Ohm R.A."/>
            <person name="Bhattacharya S.S."/>
            <person name="Shirouzu T."/>
            <person name="Yoshinaga Y."/>
            <person name="Martin F.M."/>
            <person name="Grigoriev I.V."/>
            <person name="Hibbett D.S."/>
        </authorList>
    </citation>
    <scope>NUCLEOTIDE SEQUENCE [LARGE SCALE GENOMIC DNA]</scope>
    <source>
        <strain evidence="6 7">HHB12733</strain>
    </source>
</reference>
<organism evidence="6 7">
    <name type="scientific">Calocera cornea HHB12733</name>
    <dbReference type="NCBI Taxonomy" id="1353952"/>
    <lineage>
        <taxon>Eukaryota</taxon>
        <taxon>Fungi</taxon>
        <taxon>Dikarya</taxon>
        <taxon>Basidiomycota</taxon>
        <taxon>Agaricomycotina</taxon>
        <taxon>Dacrymycetes</taxon>
        <taxon>Dacrymycetales</taxon>
        <taxon>Dacrymycetaceae</taxon>
        <taxon>Calocera</taxon>
    </lineage>
</organism>
<dbReference type="CDD" id="cd11041">
    <property type="entry name" value="CYP503A1-like"/>
    <property type="match status" value="1"/>
</dbReference>
<keyword evidence="5" id="KW-0408">Iron</keyword>
<dbReference type="SUPFAM" id="SSF48264">
    <property type="entry name" value="Cytochrome P450"/>
    <property type="match status" value="1"/>
</dbReference>
<dbReference type="GO" id="GO:0005506">
    <property type="term" value="F:iron ion binding"/>
    <property type="evidence" value="ECO:0007669"/>
    <property type="project" value="InterPro"/>
</dbReference>
<keyword evidence="7" id="KW-1185">Reference proteome</keyword>
<evidence type="ECO:0000256" key="2">
    <source>
        <dbReference type="ARBA" id="ARBA00010617"/>
    </source>
</evidence>
<dbReference type="Pfam" id="PF00067">
    <property type="entry name" value="p450"/>
    <property type="match status" value="1"/>
</dbReference>